<dbReference type="InterPro" id="IPR003445">
    <property type="entry name" value="Cat_transpt"/>
</dbReference>
<dbReference type="OrthoDB" id="9999863at2759"/>
<evidence type="ECO:0000256" key="4">
    <source>
        <dbReference type="ARBA" id="ARBA00022692"/>
    </source>
</evidence>
<keyword evidence="7 8" id="KW-0472">Membrane</keyword>
<comment type="subcellular location">
    <subcellularLocation>
        <location evidence="1">Membrane</location>
        <topology evidence="1">Multi-pass membrane protein</topology>
    </subcellularLocation>
</comment>
<dbReference type="GO" id="GO:0005886">
    <property type="term" value="C:plasma membrane"/>
    <property type="evidence" value="ECO:0000318"/>
    <property type="project" value="GO_Central"/>
</dbReference>
<keyword evidence="10" id="KW-1185">Reference proteome</keyword>
<reference evidence="10" key="1">
    <citation type="journal article" date="2016" name="Nature">
        <title>The genome of the seagrass Zostera marina reveals angiosperm adaptation to the sea.</title>
        <authorList>
            <person name="Olsen J.L."/>
            <person name="Rouze P."/>
            <person name="Verhelst B."/>
            <person name="Lin Y.-C."/>
            <person name="Bayer T."/>
            <person name="Collen J."/>
            <person name="Dattolo E."/>
            <person name="De Paoli E."/>
            <person name="Dittami S."/>
            <person name="Maumus F."/>
            <person name="Michel G."/>
            <person name="Kersting A."/>
            <person name="Lauritano C."/>
            <person name="Lohaus R."/>
            <person name="Toepel M."/>
            <person name="Tonon T."/>
            <person name="Vanneste K."/>
            <person name="Amirebrahimi M."/>
            <person name="Brakel J."/>
            <person name="Bostroem C."/>
            <person name="Chovatia M."/>
            <person name="Grimwood J."/>
            <person name="Jenkins J.W."/>
            <person name="Jueterbock A."/>
            <person name="Mraz A."/>
            <person name="Stam W.T."/>
            <person name="Tice H."/>
            <person name="Bornberg-Bauer E."/>
            <person name="Green P.J."/>
            <person name="Pearson G.A."/>
            <person name="Procaccini G."/>
            <person name="Duarte C.M."/>
            <person name="Schmutz J."/>
            <person name="Reusch T.B.H."/>
            <person name="Van de Peer Y."/>
        </authorList>
    </citation>
    <scope>NUCLEOTIDE SEQUENCE [LARGE SCALE GENOMIC DNA]</scope>
    <source>
        <strain evidence="10">cv. Finnish</strain>
    </source>
</reference>
<feature type="transmembrane region" description="Helical" evidence="8">
    <location>
        <begin position="254"/>
        <end position="277"/>
    </location>
</feature>
<feature type="transmembrane region" description="Helical" evidence="8">
    <location>
        <begin position="61"/>
        <end position="82"/>
    </location>
</feature>
<evidence type="ECO:0000256" key="8">
    <source>
        <dbReference type="SAM" id="Phobius"/>
    </source>
</evidence>
<dbReference type="GO" id="GO:0098662">
    <property type="term" value="P:inorganic cation transmembrane transport"/>
    <property type="evidence" value="ECO:0007669"/>
    <property type="project" value="UniProtKB-ARBA"/>
</dbReference>
<dbReference type="PANTHER" id="PTHR31064:SF38">
    <property type="entry name" value="CATION TRANSPORTER HKT1_4-RELATED"/>
    <property type="match status" value="1"/>
</dbReference>
<feature type="transmembrane region" description="Helical" evidence="8">
    <location>
        <begin position="289"/>
        <end position="313"/>
    </location>
</feature>
<feature type="transmembrane region" description="Helical" evidence="8">
    <location>
        <begin position="29"/>
        <end position="55"/>
    </location>
</feature>
<dbReference type="Proteomes" id="UP000036987">
    <property type="component" value="Unassembled WGS sequence"/>
</dbReference>
<organism evidence="9 10">
    <name type="scientific">Zostera marina</name>
    <name type="common">Eelgrass</name>
    <dbReference type="NCBI Taxonomy" id="29655"/>
    <lineage>
        <taxon>Eukaryota</taxon>
        <taxon>Viridiplantae</taxon>
        <taxon>Streptophyta</taxon>
        <taxon>Embryophyta</taxon>
        <taxon>Tracheophyta</taxon>
        <taxon>Spermatophyta</taxon>
        <taxon>Magnoliopsida</taxon>
        <taxon>Liliopsida</taxon>
        <taxon>Zosteraceae</taxon>
        <taxon>Zostera</taxon>
    </lineage>
</organism>
<evidence type="ECO:0000313" key="9">
    <source>
        <dbReference type="EMBL" id="KMZ58913.1"/>
    </source>
</evidence>
<name>A0A0K9NQM8_ZOSMR</name>
<dbReference type="EMBL" id="LFYR01001858">
    <property type="protein sequence ID" value="KMZ58913.1"/>
    <property type="molecule type" value="Genomic_DNA"/>
</dbReference>
<feature type="transmembrane region" description="Helical" evidence="8">
    <location>
        <begin position="160"/>
        <end position="178"/>
    </location>
</feature>
<dbReference type="Pfam" id="PF02386">
    <property type="entry name" value="TrkH"/>
    <property type="match status" value="1"/>
</dbReference>
<dbReference type="GO" id="GO:0008324">
    <property type="term" value="F:monoatomic cation transmembrane transporter activity"/>
    <property type="evidence" value="ECO:0000318"/>
    <property type="project" value="GO_Central"/>
</dbReference>
<protein>
    <submittedName>
        <fullName evidence="9">Cation transporter HKT1</fullName>
    </submittedName>
</protein>
<feature type="transmembrane region" description="Helical" evidence="8">
    <location>
        <begin position="410"/>
        <end position="431"/>
    </location>
</feature>
<accession>A0A0K9NQM8</accession>
<keyword evidence="4 8" id="KW-0812">Transmembrane</keyword>
<dbReference type="OMA" id="NENMTIF"/>
<dbReference type="PANTHER" id="PTHR31064">
    <property type="entry name" value="POTASSIUM TRANSPORT PROTEIN DDB_G0292412-RELATED"/>
    <property type="match status" value="1"/>
</dbReference>
<feature type="transmembrane region" description="Helical" evidence="8">
    <location>
        <begin position="221"/>
        <end position="242"/>
    </location>
</feature>
<evidence type="ECO:0000256" key="5">
    <source>
        <dbReference type="ARBA" id="ARBA00022989"/>
    </source>
</evidence>
<comment type="caution">
    <text evidence="9">The sequence shown here is derived from an EMBL/GenBank/DDBJ whole genome shotgun (WGS) entry which is preliminary data.</text>
</comment>
<dbReference type="InterPro" id="IPR051143">
    <property type="entry name" value="TrkH_K-transport"/>
</dbReference>
<dbReference type="STRING" id="29655.A0A0K9NQM8"/>
<feature type="transmembrane region" description="Helical" evidence="8">
    <location>
        <begin position="94"/>
        <end position="113"/>
    </location>
</feature>
<feature type="transmembrane region" description="Helical" evidence="8">
    <location>
        <begin position="125"/>
        <end position="145"/>
    </location>
</feature>
<evidence type="ECO:0000256" key="7">
    <source>
        <dbReference type="ARBA" id="ARBA00023136"/>
    </source>
</evidence>
<evidence type="ECO:0000256" key="2">
    <source>
        <dbReference type="ARBA" id="ARBA00010864"/>
    </source>
</evidence>
<dbReference type="GO" id="GO:0030001">
    <property type="term" value="P:metal ion transport"/>
    <property type="evidence" value="ECO:0007669"/>
    <property type="project" value="UniProtKB-ARBA"/>
</dbReference>
<evidence type="ECO:0000256" key="1">
    <source>
        <dbReference type="ARBA" id="ARBA00004141"/>
    </source>
</evidence>
<proteinExistence type="inferred from homology"/>
<dbReference type="AlphaFoldDB" id="A0A0K9NQM8"/>
<evidence type="ECO:0000256" key="6">
    <source>
        <dbReference type="ARBA" id="ARBA00023065"/>
    </source>
</evidence>
<comment type="similarity">
    <text evidence="2">Belongs to the TrkH potassium transport family. HKT (TC 2.A.38.3) subfamily.</text>
</comment>
<gene>
    <name evidence="9" type="ORF">ZOSMA_72G00740</name>
</gene>
<keyword evidence="3" id="KW-0813">Transport</keyword>
<keyword evidence="6" id="KW-0406">Ion transport</keyword>
<feature type="transmembrane region" description="Helical" evidence="8">
    <location>
        <begin position="350"/>
        <end position="372"/>
    </location>
</feature>
<evidence type="ECO:0000313" key="10">
    <source>
        <dbReference type="Proteomes" id="UP000036987"/>
    </source>
</evidence>
<keyword evidence="5 8" id="KW-1133">Transmembrane helix</keyword>
<sequence>MAHNNPRIDRPPLSGNLSPSMANRFIRTFYLGCSCISSFFSSFCAFLMFLYGSIIFHVQPFFIELTYFLAVALIGSLTMTFLCKPKSSDFTPRYIDMFYMSISAVSLSGLNVIDMELFSESQIIILSLMVFISGEVFVCLLSLLFRRPIDSLTATSRDRFAIYGSGVDNMVVMSVAAAGGDGSNGVIDIVCSKHSSLIGDENENPHDAIHNKSIRFLAHVILAYISVFHVLGSLLVFVYLSVESSSSEVLRSKGLRSITFSIFTVISSFANNGLILANESLAPFKSNSGLLLMLVPMILCGNVQYPAFLRLVVWTIKRSGLMKSKQDEIDLILHNPEELKIRDLFPNLRLLLFQSMPAMGLLLTSIVLFGSMDWNAPVLSGLTSYQKLVGLLFQSVSVRHAGESIFDTSAIAAAVLVFFLLLMYLPAYTLFVPMNGRFQKSGAVDSHGSNSKINLVKKTINISQSSYLFMFAIIACIIERNNMKMDPHNFTVFNVIFETVSAYGNVGLSMGYSCGKRLIGDGAICVDTNYSFSGRWSDRGKWLIIVVMLFGRLKKYHMGGAKAWRLI</sequence>
<evidence type="ECO:0000256" key="3">
    <source>
        <dbReference type="ARBA" id="ARBA00022448"/>
    </source>
</evidence>